<dbReference type="Proteomes" id="UP001497045">
    <property type="component" value="Unassembled WGS sequence"/>
</dbReference>
<accession>A0ABU9IBZ9</accession>
<dbReference type="RefSeq" id="WP_341672203.1">
    <property type="nucleotide sequence ID" value="NZ_JBBYHV010000001.1"/>
</dbReference>
<organism evidence="1 2">
    <name type="scientific">Aurantiacibacter gilvus</name>
    <dbReference type="NCBI Taxonomy" id="3139141"/>
    <lineage>
        <taxon>Bacteria</taxon>
        <taxon>Pseudomonadati</taxon>
        <taxon>Pseudomonadota</taxon>
        <taxon>Alphaproteobacteria</taxon>
        <taxon>Sphingomonadales</taxon>
        <taxon>Erythrobacteraceae</taxon>
        <taxon>Aurantiacibacter</taxon>
    </lineage>
</organism>
<dbReference type="EMBL" id="JBBYHV010000001">
    <property type="protein sequence ID" value="MEL1249672.1"/>
    <property type="molecule type" value="Genomic_DNA"/>
</dbReference>
<keyword evidence="2" id="KW-1185">Reference proteome</keyword>
<comment type="caution">
    <text evidence="1">The sequence shown here is derived from an EMBL/GenBank/DDBJ whole genome shotgun (WGS) entry which is preliminary data.</text>
</comment>
<sequence>MIGLGEALALVALVPAMTGPVGSAEGGSRAGSAFVALCGGGTLVIPVDGQPTRGPATAPCCAKGCHSRDRRKAFDRKQ</sequence>
<protein>
    <recommendedName>
        <fullName evidence="3">Secreted protein</fullName>
    </recommendedName>
</protein>
<proteinExistence type="predicted"/>
<evidence type="ECO:0008006" key="3">
    <source>
        <dbReference type="Google" id="ProtNLM"/>
    </source>
</evidence>
<reference evidence="1 2" key="1">
    <citation type="submission" date="2024-04" db="EMBL/GenBank/DDBJ databases">
        <title>Aurantiacibacter sp. DGU6 16S ribosomal RNA gene Genome sequencing and assembly.</title>
        <authorList>
            <person name="Park S."/>
        </authorList>
    </citation>
    <scope>NUCLEOTIDE SEQUENCE [LARGE SCALE GENOMIC DNA]</scope>
    <source>
        <strain evidence="1 2">DGU6</strain>
    </source>
</reference>
<gene>
    <name evidence="1" type="ORF">AAEO60_03210</name>
</gene>
<name>A0ABU9IBZ9_9SPHN</name>
<evidence type="ECO:0000313" key="1">
    <source>
        <dbReference type="EMBL" id="MEL1249672.1"/>
    </source>
</evidence>
<evidence type="ECO:0000313" key="2">
    <source>
        <dbReference type="Proteomes" id="UP001497045"/>
    </source>
</evidence>